<dbReference type="OrthoDB" id="3049210at2759"/>
<dbReference type="AlphaFoldDB" id="A0A8H6X3D2"/>
<dbReference type="Pfam" id="PF07714">
    <property type="entry name" value="PK_Tyr_Ser-Thr"/>
    <property type="match status" value="1"/>
</dbReference>
<protein>
    <submittedName>
        <fullName evidence="2">Protein kinase domain-containing protein</fullName>
    </submittedName>
</protein>
<dbReference type="InterPro" id="IPR051681">
    <property type="entry name" value="Ser/Thr_Kinases-Pseudokinases"/>
</dbReference>
<dbReference type="InterPro" id="IPR000719">
    <property type="entry name" value="Prot_kinase_dom"/>
</dbReference>
<comment type="caution">
    <text evidence="2">The sequence shown here is derived from an EMBL/GenBank/DDBJ whole genome shotgun (WGS) entry which is preliminary data.</text>
</comment>
<dbReference type="SMART" id="SM00220">
    <property type="entry name" value="S_TKc"/>
    <property type="match status" value="1"/>
</dbReference>
<dbReference type="Proteomes" id="UP000620124">
    <property type="component" value="Unassembled WGS sequence"/>
</dbReference>
<feature type="domain" description="Protein kinase" evidence="1">
    <location>
        <begin position="477"/>
        <end position="680"/>
    </location>
</feature>
<evidence type="ECO:0000313" key="3">
    <source>
        <dbReference type="Proteomes" id="UP000620124"/>
    </source>
</evidence>
<dbReference type="Gene3D" id="1.10.510.10">
    <property type="entry name" value="Transferase(Phosphotransferase) domain 1"/>
    <property type="match status" value="1"/>
</dbReference>
<dbReference type="EMBL" id="JACAZI010000029">
    <property type="protein sequence ID" value="KAF7333427.1"/>
    <property type="molecule type" value="Genomic_DNA"/>
</dbReference>
<dbReference type="InterPro" id="IPR011009">
    <property type="entry name" value="Kinase-like_dom_sf"/>
</dbReference>
<dbReference type="InterPro" id="IPR001245">
    <property type="entry name" value="Ser-Thr/Tyr_kinase_cat_dom"/>
</dbReference>
<name>A0A8H6X3D2_9AGAR</name>
<evidence type="ECO:0000259" key="1">
    <source>
        <dbReference type="PROSITE" id="PS50011"/>
    </source>
</evidence>
<dbReference type="InterPro" id="IPR008271">
    <property type="entry name" value="Ser/Thr_kinase_AS"/>
</dbReference>
<evidence type="ECO:0000313" key="2">
    <source>
        <dbReference type="EMBL" id="KAF7333427.1"/>
    </source>
</evidence>
<gene>
    <name evidence="2" type="ORF">MVEN_02358500</name>
</gene>
<keyword evidence="3" id="KW-1185">Reference proteome</keyword>
<dbReference type="PANTHER" id="PTHR44329:SF214">
    <property type="entry name" value="PROTEIN KINASE DOMAIN-CONTAINING PROTEIN"/>
    <property type="match status" value="1"/>
</dbReference>
<dbReference type="GO" id="GO:0005524">
    <property type="term" value="F:ATP binding"/>
    <property type="evidence" value="ECO:0007669"/>
    <property type="project" value="InterPro"/>
</dbReference>
<proteinExistence type="predicted"/>
<dbReference type="GO" id="GO:0004674">
    <property type="term" value="F:protein serine/threonine kinase activity"/>
    <property type="evidence" value="ECO:0007669"/>
    <property type="project" value="TreeGrafter"/>
</dbReference>
<sequence length="680" mass="77323">MAWFIVTEVVRKEHFATFGDIGGLHNFIESWGISIRIADDVDSDRCQICRVSHFLGIWLETMLKVYTLEDLRRIPWHPECRCMERQLATIVHAGRDWATRVHPGRDSSVLSVLFDFIVSPWPLILWVVFRTVVHDPRDPPLETFLAILRGPEQELFVWDHIDDAILYQALVKNSEPGLFPQDWRRHMAEVDFQTWLVIRNITQTVDRTRRQPENLWIRLAAASLIFSSTLSVLQNILAPLDLRPDQSPFTSIAHVFDRNYTPQSTLANLKSQNFWVAANLRNWLSTRTQDHCHAIWLAPIPMRIVERVQSMHLILDPAVLPKNLAVYTYYLLLQYPSQHPDVPSNEFASLGAGQFLDTLQRYRLDVETLFMLLKSCKWSTEIDSTASHRISTEIYKHMKRDISVAVAELVVMLQDTKSYKKLLTYRGAGAQNILDFLQDFLDLDAFSIVKPSICKALLRLCRVSGLYPQCFALSGLEKVGEQVAAGGFGDIWKGVIRGRSVCVKIMRLFQNADIQALLKEFGREALIWRQLCHPNLLPFFGVYYLDNRLCLVSPWMEHGNVMQFLGKAPPGTNRLSLILDVALGLKYLHAQNVVHGDLKAINILVTPSRRACIADFGLASIANAMTLRFTHSTANVKGGTARYQAPELLQGESPSHFGSDVYAFACVCYEVGMVPSSFSL</sequence>
<accession>A0A8H6X3D2</accession>
<dbReference type="PROSITE" id="PS00108">
    <property type="entry name" value="PROTEIN_KINASE_ST"/>
    <property type="match status" value="1"/>
</dbReference>
<dbReference type="PROSITE" id="PS50011">
    <property type="entry name" value="PROTEIN_KINASE_DOM"/>
    <property type="match status" value="1"/>
</dbReference>
<dbReference type="PANTHER" id="PTHR44329">
    <property type="entry name" value="SERINE/THREONINE-PROTEIN KINASE TNNI3K-RELATED"/>
    <property type="match status" value="1"/>
</dbReference>
<keyword evidence="2" id="KW-0418">Kinase</keyword>
<keyword evidence="2" id="KW-0808">Transferase</keyword>
<dbReference type="SUPFAM" id="SSF56112">
    <property type="entry name" value="Protein kinase-like (PK-like)"/>
    <property type="match status" value="1"/>
</dbReference>
<reference evidence="2" key="1">
    <citation type="submission" date="2020-05" db="EMBL/GenBank/DDBJ databases">
        <title>Mycena genomes resolve the evolution of fungal bioluminescence.</title>
        <authorList>
            <person name="Tsai I.J."/>
        </authorList>
    </citation>
    <scope>NUCLEOTIDE SEQUENCE</scope>
    <source>
        <strain evidence="2">CCC161011</strain>
    </source>
</reference>
<organism evidence="2 3">
    <name type="scientific">Mycena venus</name>
    <dbReference type="NCBI Taxonomy" id="2733690"/>
    <lineage>
        <taxon>Eukaryota</taxon>
        <taxon>Fungi</taxon>
        <taxon>Dikarya</taxon>
        <taxon>Basidiomycota</taxon>
        <taxon>Agaricomycotina</taxon>
        <taxon>Agaricomycetes</taxon>
        <taxon>Agaricomycetidae</taxon>
        <taxon>Agaricales</taxon>
        <taxon>Marasmiineae</taxon>
        <taxon>Mycenaceae</taxon>
        <taxon>Mycena</taxon>
    </lineage>
</organism>